<feature type="domain" description="Rho termination factor-like N-terminal" evidence="2">
    <location>
        <begin position="103"/>
        <end position="129"/>
    </location>
</feature>
<feature type="region of interest" description="Disordered" evidence="1">
    <location>
        <begin position="55"/>
        <end position="100"/>
    </location>
</feature>
<keyword evidence="4" id="KW-1185">Reference proteome</keyword>
<dbReference type="InterPro" id="IPR009317">
    <property type="entry name" value="ChaB"/>
</dbReference>
<organism evidence="3 4">
    <name type="scientific">Cellulomonas fengjieae</name>
    <dbReference type="NCBI Taxonomy" id="2819978"/>
    <lineage>
        <taxon>Bacteria</taxon>
        <taxon>Bacillati</taxon>
        <taxon>Actinomycetota</taxon>
        <taxon>Actinomycetes</taxon>
        <taxon>Micrococcales</taxon>
        <taxon>Cellulomonadaceae</taxon>
        <taxon>Cellulomonas</taxon>
    </lineage>
</organism>
<gene>
    <name evidence="3" type="ORF">J4035_14570</name>
</gene>
<dbReference type="SUPFAM" id="SSF140376">
    <property type="entry name" value="ChaB-like"/>
    <property type="match status" value="1"/>
</dbReference>
<proteinExistence type="predicted"/>
<dbReference type="InterPro" id="IPR011112">
    <property type="entry name" value="Rho-like_N"/>
</dbReference>
<accession>A0ABS3SLJ3</accession>
<feature type="region of interest" description="Disordered" evidence="1">
    <location>
        <begin position="1"/>
        <end position="28"/>
    </location>
</feature>
<evidence type="ECO:0000313" key="3">
    <source>
        <dbReference type="EMBL" id="MBO3085865.1"/>
    </source>
</evidence>
<dbReference type="Gene3D" id="1.10.1740.70">
    <property type="entry name" value="ChaB"/>
    <property type="match status" value="1"/>
</dbReference>
<protein>
    <submittedName>
        <fullName evidence="3">ChaB family protein</fullName>
    </submittedName>
</protein>
<dbReference type="Proteomes" id="UP000678317">
    <property type="component" value="Unassembled WGS sequence"/>
</dbReference>
<reference evidence="3 4" key="1">
    <citation type="submission" date="2021-03" db="EMBL/GenBank/DDBJ databases">
        <title>novel species in genus Cellulomonas.</title>
        <authorList>
            <person name="Zhang G."/>
        </authorList>
    </citation>
    <scope>NUCLEOTIDE SEQUENCE [LARGE SCALE GENOMIC DNA]</scope>
    <source>
        <strain evidence="4">zg-ZUI188</strain>
    </source>
</reference>
<dbReference type="EMBL" id="JAGFBM010000008">
    <property type="protein sequence ID" value="MBO3085865.1"/>
    <property type="molecule type" value="Genomic_DNA"/>
</dbReference>
<dbReference type="RefSeq" id="WP_208290075.1">
    <property type="nucleotide sequence ID" value="NZ_CP074404.1"/>
</dbReference>
<dbReference type="Pfam" id="PF06150">
    <property type="entry name" value="ChaB"/>
    <property type="match status" value="1"/>
</dbReference>
<feature type="compositionally biased region" description="Basic and acidic residues" evidence="1">
    <location>
        <begin position="61"/>
        <end position="71"/>
    </location>
</feature>
<evidence type="ECO:0000256" key="1">
    <source>
        <dbReference type="SAM" id="MobiDB-lite"/>
    </source>
</evidence>
<sequence length="140" mass="15226">MPKTTRSGAARRSELPSTLQRSGEKAQRTYAHAYDAAIEQYDGDEERAHRVAFAALKHTHEKVGDSWRPKAEPGPSDPHAEQGGGSTASTAGGVDANASKTHLYDVAKELDIAGRSRMSKAELVEAITRENDRRSRQARA</sequence>
<comment type="caution">
    <text evidence="3">The sequence shown here is derived from an EMBL/GenBank/DDBJ whole genome shotgun (WGS) entry which is preliminary data.</text>
</comment>
<name>A0ABS3SLJ3_9CELL</name>
<dbReference type="Pfam" id="PF07498">
    <property type="entry name" value="Rho_N"/>
    <property type="match status" value="1"/>
</dbReference>
<evidence type="ECO:0000259" key="2">
    <source>
        <dbReference type="Pfam" id="PF07498"/>
    </source>
</evidence>
<feature type="region of interest" description="Disordered" evidence="1">
    <location>
        <begin position="115"/>
        <end position="140"/>
    </location>
</feature>
<dbReference type="InterPro" id="IPR037205">
    <property type="entry name" value="ChaB_sf"/>
</dbReference>
<evidence type="ECO:0000313" key="4">
    <source>
        <dbReference type="Proteomes" id="UP000678317"/>
    </source>
</evidence>